<dbReference type="InterPro" id="IPR051210">
    <property type="entry name" value="Ub_ligase/GEF_domain"/>
</dbReference>
<evidence type="ECO:0000256" key="1">
    <source>
        <dbReference type="ARBA" id="ARBA00022737"/>
    </source>
</evidence>
<dbReference type="Gene3D" id="2.130.10.30">
    <property type="entry name" value="Regulator of chromosome condensation 1/beta-lactamase-inhibitor protein II"/>
    <property type="match status" value="1"/>
</dbReference>
<sequence>NSVNIKTDTLFPKALESTMVLDVNIIACGEADTFQPKLVETLSGMRIGMAACGLYHTCAITLSGDLYTWGDGSHGCGFLGHGSEASHLGHGNCCGSNIPREVEALTGSRTIRVACGVWHTAAIVELTSQSSNSGQSGISLSGKLFAWGERASWPC</sequence>
<accession>A0A2Z7A6I2</accession>
<dbReference type="PROSITE" id="PS00626">
    <property type="entry name" value="RCC1_2"/>
    <property type="match status" value="1"/>
</dbReference>
<dbReference type="Pfam" id="PF00415">
    <property type="entry name" value="RCC1"/>
    <property type="match status" value="1"/>
</dbReference>
<keyword evidence="1" id="KW-0677">Repeat</keyword>
<reference evidence="3 4" key="1">
    <citation type="journal article" date="2015" name="Proc. Natl. Acad. Sci. U.S.A.">
        <title>The resurrection genome of Boea hygrometrica: A blueprint for survival of dehydration.</title>
        <authorList>
            <person name="Xiao L."/>
            <person name="Yang G."/>
            <person name="Zhang L."/>
            <person name="Yang X."/>
            <person name="Zhao S."/>
            <person name="Ji Z."/>
            <person name="Zhou Q."/>
            <person name="Hu M."/>
            <person name="Wang Y."/>
            <person name="Chen M."/>
            <person name="Xu Y."/>
            <person name="Jin H."/>
            <person name="Xiao X."/>
            <person name="Hu G."/>
            <person name="Bao F."/>
            <person name="Hu Y."/>
            <person name="Wan P."/>
            <person name="Li L."/>
            <person name="Deng X."/>
            <person name="Kuang T."/>
            <person name="Xiang C."/>
            <person name="Zhu J.K."/>
            <person name="Oliver M.J."/>
            <person name="He Y."/>
        </authorList>
    </citation>
    <scope>NUCLEOTIDE SEQUENCE [LARGE SCALE GENOMIC DNA]</scope>
    <source>
        <strain evidence="4">cv. XS01</strain>
    </source>
</reference>
<dbReference type="InterPro" id="IPR000408">
    <property type="entry name" value="Reg_chr_condens"/>
</dbReference>
<protein>
    <submittedName>
        <fullName evidence="3">Uncharacterized protein</fullName>
    </submittedName>
</protein>
<name>A0A2Z7A6I2_9LAMI</name>
<evidence type="ECO:0000313" key="3">
    <source>
        <dbReference type="EMBL" id="KZV14585.1"/>
    </source>
</evidence>
<gene>
    <name evidence="3" type="ORF">F511_42431</name>
</gene>
<feature type="non-terminal residue" evidence="3">
    <location>
        <position position="1"/>
    </location>
</feature>
<dbReference type="PROSITE" id="PS50012">
    <property type="entry name" value="RCC1_3"/>
    <property type="match status" value="1"/>
</dbReference>
<dbReference type="AlphaFoldDB" id="A0A2Z7A6I2"/>
<dbReference type="PANTHER" id="PTHR22870:SF437">
    <property type="entry name" value="REGULATOR OF CHROMOSOME CONDENSATION (RCC1) FAMILY WITH FYVE ZINC FINGER DOMAIN-CONTAINING PROTEIN"/>
    <property type="match status" value="1"/>
</dbReference>
<feature type="repeat" description="RCC1" evidence="2">
    <location>
        <begin position="64"/>
        <end position="126"/>
    </location>
</feature>
<dbReference type="OrthoDB" id="1743370at2759"/>
<proteinExistence type="predicted"/>
<dbReference type="PANTHER" id="PTHR22870">
    <property type="entry name" value="REGULATOR OF CHROMOSOME CONDENSATION"/>
    <property type="match status" value="1"/>
</dbReference>
<organism evidence="3 4">
    <name type="scientific">Dorcoceras hygrometricum</name>
    <dbReference type="NCBI Taxonomy" id="472368"/>
    <lineage>
        <taxon>Eukaryota</taxon>
        <taxon>Viridiplantae</taxon>
        <taxon>Streptophyta</taxon>
        <taxon>Embryophyta</taxon>
        <taxon>Tracheophyta</taxon>
        <taxon>Spermatophyta</taxon>
        <taxon>Magnoliopsida</taxon>
        <taxon>eudicotyledons</taxon>
        <taxon>Gunneridae</taxon>
        <taxon>Pentapetalae</taxon>
        <taxon>asterids</taxon>
        <taxon>lamiids</taxon>
        <taxon>Lamiales</taxon>
        <taxon>Gesneriaceae</taxon>
        <taxon>Didymocarpoideae</taxon>
        <taxon>Trichosporeae</taxon>
        <taxon>Loxocarpinae</taxon>
        <taxon>Dorcoceras</taxon>
    </lineage>
</organism>
<dbReference type="InterPro" id="IPR009091">
    <property type="entry name" value="RCC1/BLIP-II"/>
</dbReference>
<dbReference type="Proteomes" id="UP000250235">
    <property type="component" value="Unassembled WGS sequence"/>
</dbReference>
<evidence type="ECO:0000256" key="2">
    <source>
        <dbReference type="PROSITE-ProRule" id="PRU00235"/>
    </source>
</evidence>
<dbReference type="SUPFAM" id="SSF50985">
    <property type="entry name" value="RCC1/BLIP-II"/>
    <property type="match status" value="1"/>
</dbReference>
<evidence type="ECO:0000313" key="4">
    <source>
        <dbReference type="Proteomes" id="UP000250235"/>
    </source>
</evidence>
<dbReference type="EMBL" id="KV020363">
    <property type="protein sequence ID" value="KZV14585.1"/>
    <property type="molecule type" value="Genomic_DNA"/>
</dbReference>
<keyword evidence="4" id="KW-1185">Reference proteome</keyword>